<keyword evidence="2" id="KW-1185">Reference proteome</keyword>
<evidence type="ECO:0000313" key="1">
    <source>
        <dbReference type="EMBL" id="CAG2209341.1"/>
    </source>
</evidence>
<name>A0A8S3RL37_MYTED</name>
<dbReference type="AlphaFoldDB" id="A0A8S3RL37"/>
<reference evidence="1" key="1">
    <citation type="submission" date="2021-03" db="EMBL/GenBank/DDBJ databases">
        <authorList>
            <person name="Bekaert M."/>
        </authorList>
    </citation>
    <scope>NUCLEOTIDE SEQUENCE</scope>
</reference>
<dbReference type="OrthoDB" id="6175231at2759"/>
<dbReference type="Proteomes" id="UP000683360">
    <property type="component" value="Unassembled WGS sequence"/>
</dbReference>
<evidence type="ECO:0000313" key="2">
    <source>
        <dbReference type="Proteomes" id="UP000683360"/>
    </source>
</evidence>
<organism evidence="1 2">
    <name type="scientific">Mytilus edulis</name>
    <name type="common">Blue mussel</name>
    <dbReference type="NCBI Taxonomy" id="6550"/>
    <lineage>
        <taxon>Eukaryota</taxon>
        <taxon>Metazoa</taxon>
        <taxon>Spiralia</taxon>
        <taxon>Lophotrochozoa</taxon>
        <taxon>Mollusca</taxon>
        <taxon>Bivalvia</taxon>
        <taxon>Autobranchia</taxon>
        <taxon>Pteriomorphia</taxon>
        <taxon>Mytilida</taxon>
        <taxon>Mytiloidea</taxon>
        <taxon>Mytilidae</taxon>
        <taxon>Mytilinae</taxon>
        <taxon>Mytilus</taxon>
    </lineage>
</organism>
<comment type="caution">
    <text evidence="1">The sequence shown here is derived from an EMBL/GenBank/DDBJ whole genome shotgun (WGS) entry which is preliminary data.</text>
</comment>
<sequence length="198" mass="22274">MLTRHILTHFSSEMRSRSGLATDAEIEHEENKATAMTRDKQNVSDLIGYMHSNITDPFNVADHPQPLMNTSISTEIKASINVHESFERGNQMVKSSVEGCSNESETHVFYSPMSRSPLNTFDDTTKTSKLKCKSGDFVKAHINPVKVVRRALVLANVREYETVVRILVYPIGPLHSLEVHLSSHCMIRRKSSGIFVMS</sequence>
<gene>
    <name evidence="1" type="ORF">MEDL_23476</name>
</gene>
<accession>A0A8S3RL37</accession>
<proteinExistence type="predicted"/>
<dbReference type="EMBL" id="CAJPWZ010001154">
    <property type="protein sequence ID" value="CAG2209341.1"/>
    <property type="molecule type" value="Genomic_DNA"/>
</dbReference>
<protein>
    <submittedName>
        <fullName evidence="1">Uncharacterized protein</fullName>
    </submittedName>
</protein>